<dbReference type="Proteomes" id="UP000789366">
    <property type="component" value="Unassembled WGS sequence"/>
</dbReference>
<sequence>PKAKCYLLILEGPEFGSFYDFISKIKDLSWAKKIKILKDIAYGLRYLQNIGIVHRNLSTRSIFMDKEKVQIANPILFELDSNARSTISLEGGIAAFLDPECLKNQEIEFTTASDVYSFGVIMWTMSSGKHPFENITNQTMLASQIIAKDIRENPVADTPVTYINLYQKCWDSDSKKRPTIQELCEQLENLLKEEPFNIDDESNIEEIIETPTVIKEKKAPKKLTWNKKLKKFLTCSCYSEEE</sequence>
<dbReference type="EMBL" id="CAJVPW010002594">
    <property type="protein sequence ID" value="CAG8509502.1"/>
    <property type="molecule type" value="Genomic_DNA"/>
</dbReference>
<reference evidence="1" key="1">
    <citation type="submission" date="2021-06" db="EMBL/GenBank/DDBJ databases">
        <authorList>
            <person name="Kallberg Y."/>
            <person name="Tangrot J."/>
            <person name="Rosling A."/>
        </authorList>
    </citation>
    <scope>NUCLEOTIDE SEQUENCE</scope>
    <source>
        <strain evidence="1">28 12/20/2015</strain>
    </source>
</reference>
<protein>
    <submittedName>
        <fullName evidence="1">134_t:CDS:1</fullName>
    </submittedName>
</protein>
<gene>
    <name evidence="1" type="ORF">SPELUC_LOCUS3409</name>
</gene>
<name>A0ACA9L789_9GLOM</name>
<feature type="non-terminal residue" evidence="1">
    <location>
        <position position="1"/>
    </location>
</feature>
<comment type="caution">
    <text evidence="1">The sequence shown here is derived from an EMBL/GenBank/DDBJ whole genome shotgun (WGS) entry which is preliminary data.</text>
</comment>
<evidence type="ECO:0000313" key="2">
    <source>
        <dbReference type="Proteomes" id="UP000789366"/>
    </source>
</evidence>
<accession>A0ACA9L789</accession>
<proteinExistence type="predicted"/>
<evidence type="ECO:0000313" key="1">
    <source>
        <dbReference type="EMBL" id="CAG8509502.1"/>
    </source>
</evidence>
<organism evidence="1 2">
    <name type="scientific">Cetraspora pellucida</name>
    <dbReference type="NCBI Taxonomy" id="1433469"/>
    <lineage>
        <taxon>Eukaryota</taxon>
        <taxon>Fungi</taxon>
        <taxon>Fungi incertae sedis</taxon>
        <taxon>Mucoromycota</taxon>
        <taxon>Glomeromycotina</taxon>
        <taxon>Glomeromycetes</taxon>
        <taxon>Diversisporales</taxon>
        <taxon>Gigasporaceae</taxon>
        <taxon>Cetraspora</taxon>
    </lineage>
</organism>
<keyword evidence="2" id="KW-1185">Reference proteome</keyword>